<keyword evidence="6" id="KW-1185">Reference proteome</keyword>
<dbReference type="CDD" id="cd06532">
    <property type="entry name" value="Glyco_transf_25"/>
    <property type="match status" value="1"/>
</dbReference>
<evidence type="ECO:0000256" key="3">
    <source>
        <dbReference type="ARBA" id="ARBA00022985"/>
    </source>
</evidence>
<keyword evidence="3" id="KW-0448">Lipopolysaccharide biosynthesis</keyword>
<evidence type="ECO:0000256" key="2">
    <source>
        <dbReference type="ARBA" id="ARBA00005222"/>
    </source>
</evidence>
<reference evidence="5 6" key="1">
    <citation type="submission" date="2020-12" db="EMBL/GenBank/DDBJ databases">
        <authorList>
            <person name="Lu T."/>
            <person name="Wang Q."/>
            <person name="Han X."/>
        </authorList>
    </citation>
    <scope>NUCLEOTIDE SEQUENCE [LARGE SCALE GENOMIC DNA]</scope>
    <source>
        <strain evidence="5 6">WQ 585</strain>
    </source>
</reference>
<dbReference type="Pfam" id="PF01755">
    <property type="entry name" value="Glyco_transf_25"/>
    <property type="match status" value="1"/>
</dbReference>
<organism evidence="5 6">
    <name type="scientific">Advenella mandrilli</name>
    <dbReference type="NCBI Taxonomy" id="2800330"/>
    <lineage>
        <taxon>Bacteria</taxon>
        <taxon>Pseudomonadati</taxon>
        <taxon>Pseudomonadota</taxon>
        <taxon>Betaproteobacteria</taxon>
        <taxon>Burkholderiales</taxon>
        <taxon>Alcaligenaceae</taxon>
    </lineage>
</organism>
<comment type="pathway">
    <text evidence="1">Bacterial outer membrane biogenesis; lipooligosaccharide biosynthesis.</text>
</comment>
<protein>
    <submittedName>
        <fullName evidence="5">Glycosyltransferase family 25 protein</fullName>
    </submittedName>
</protein>
<proteinExistence type="predicted"/>
<comment type="pathway">
    <text evidence="2">Glycan metabolism; lacto-N-neotetraose biosynthesis.</text>
</comment>
<evidence type="ECO:0000313" key="5">
    <source>
        <dbReference type="EMBL" id="MBK1781284.1"/>
    </source>
</evidence>
<gene>
    <name evidence="5" type="ORF">JHL22_08645</name>
</gene>
<feature type="domain" description="Glycosyl transferase family 25" evidence="4">
    <location>
        <begin position="6"/>
        <end position="182"/>
    </location>
</feature>
<dbReference type="Proteomes" id="UP000635316">
    <property type="component" value="Unassembled WGS sequence"/>
</dbReference>
<name>A0ABS1ECG6_9BURK</name>
<comment type="caution">
    <text evidence="5">The sequence shown here is derived from an EMBL/GenBank/DDBJ whole genome shotgun (WGS) entry which is preliminary data.</text>
</comment>
<evidence type="ECO:0000256" key="1">
    <source>
        <dbReference type="ARBA" id="ARBA00005068"/>
    </source>
</evidence>
<dbReference type="EMBL" id="JAENGP010000009">
    <property type="protein sequence ID" value="MBK1781284.1"/>
    <property type="molecule type" value="Genomic_DNA"/>
</dbReference>
<dbReference type="InterPro" id="IPR002654">
    <property type="entry name" value="Glyco_trans_25"/>
</dbReference>
<dbReference type="RefSeq" id="WP_200236032.1">
    <property type="nucleotide sequence ID" value="NZ_JAENGP010000009.1"/>
</dbReference>
<evidence type="ECO:0000313" key="6">
    <source>
        <dbReference type="Proteomes" id="UP000635316"/>
    </source>
</evidence>
<sequence length="253" mass="29012">MSTPFIPCYVVNLATDQTRRQIMEASLQEKGITPIFFDAVDGRIMPEDQLKQQVNWPRLKHEYGTLTKGEIGCALSHLGIYRDIVQKGYRYALILEDDVCLADDLQSLLDPDSPEYLGQILSTNKPEMIQLTKVHRGFRFNKKSFGKRNRVAVRPYSDVWRTSGYAINLAAARNLAKNLHPLWTVGDHWSRFQEKGLVTLWALTPVAVWESEQAQASNLGTDGKPRHKNKKTLEQRLRRIGHDIVRPLITYKL</sequence>
<accession>A0ABS1ECG6</accession>
<evidence type="ECO:0000259" key="4">
    <source>
        <dbReference type="Pfam" id="PF01755"/>
    </source>
</evidence>